<evidence type="ECO:0000313" key="1">
    <source>
        <dbReference type="EMBL" id="TBT99161.1"/>
    </source>
</evidence>
<comment type="caution">
    <text evidence="1">The sequence shown here is derived from an EMBL/GenBank/DDBJ whole genome shotgun (WGS) entry which is preliminary data.</text>
</comment>
<dbReference type="Proteomes" id="UP000291404">
    <property type="component" value="Unassembled WGS sequence"/>
</dbReference>
<dbReference type="VEuPathDB" id="MicrosporidiaDB:CWI39_2140p0010"/>
<feature type="non-terminal residue" evidence="1">
    <location>
        <position position="1"/>
    </location>
</feature>
<name>A0A4V2JU81_9MICR</name>
<dbReference type="AlphaFoldDB" id="A0A4V2JU81"/>
<accession>A0A4V2JU81</accession>
<dbReference type="STRING" id="148818.A0A4V2JU81"/>
<protein>
    <submittedName>
        <fullName evidence="1">Uncharacterized protein</fullName>
    </submittedName>
</protein>
<organism evidence="1 2">
    <name type="scientific">Hamiltosporidium magnivora</name>
    <dbReference type="NCBI Taxonomy" id="148818"/>
    <lineage>
        <taxon>Eukaryota</taxon>
        <taxon>Fungi</taxon>
        <taxon>Fungi incertae sedis</taxon>
        <taxon>Microsporidia</taxon>
        <taxon>Dubosqiidae</taxon>
        <taxon>Hamiltosporidium</taxon>
    </lineage>
</organism>
<gene>
    <name evidence="1" type="ORF">CWI36_2073p0010</name>
</gene>
<sequence>VFKVSKISFHEVLYCVKDGRKAFTGWFHEIQSSDYKSDNQSNINVLEGINYLNLSVFGLKCLEIQVKYKDEHLKNVTLVKNRDIFYTAKTHLNVPKLKEKDIKPILYNRKLIEMEFLDFFEIIFDKKILYLNDKNLKCEKHSFKIQKGDYILINDTLNNPKNIFYFIYFYNCETIKDNLSIVNNKGGISYNIPIDNDYLYFLPRNNTSLFLERTQSTFNMIIFSYFIL</sequence>
<evidence type="ECO:0000313" key="2">
    <source>
        <dbReference type="Proteomes" id="UP000291404"/>
    </source>
</evidence>
<dbReference type="VEuPathDB" id="MicrosporidiaDB:CWI36_2073p0010"/>
<dbReference type="EMBL" id="PITI01002073">
    <property type="protein sequence ID" value="TBT99161.1"/>
    <property type="molecule type" value="Genomic_DNA"/>
</dbReference>
<proteinExistence type="predicted"/>
<keyword evidence="2" id="KW-1185">Reference proteome</keyword>
<reference evidence="1 2" key="1">
    <citation type="submission" date="2017-12" db="EMBL/GenBank/DDBJ databases">
        <authorList>
            <person name="Pombert J.-F."/>
            <person name="Haag K.L."/>
            <person name="Ebert D."/>
        </authorList>
    </citation>
    <scope>NUCLEOTIDE SEQUENCE [LARGE SCALE GENOMIC DNA]</scope>
    <source>
        <strain evidence="1">BE-OM-2</strain>
    </source>
</reference>